<dbReference type="OrthoDB" id="4518481at2"/>
<dbReference type="RefSeq" id="WP_143876116.1">
    <property type="nucleotide sequence ID" value="NZ_PJMW01000002.1"/>
</dbReference>
<reference evidence="1 2" key="1">
    <citation type="submission" date="2017-12" db="EMBL/GenBank/DDBJ databases">
        <title>Sequencing the genomes of 1000 Actinobacteria strains.</title>
        <authorList>
            <person name="Klenk H.-P."/>
        </authorList>
    </citation>
    <scope>NUCLEOTIDE SEQUENCE [LARGE SCALE GENOMIC DNA]</scope>
    <source>
        <strain evidence="1 2">DSM 44489</strain>
    </source>
</reference>
<keyword evidence="2" id="KW-1185">Reference proteome</keyword>
<name>A0A2N3VHJ2_9NOCA</name>
<evidence type="ECO:0000313" key="1">
    <source>
        <dbReference type="EMBL" id="PKV81055.1"/>
    </source>
</evidence>
<dbReference type="Gene3D" id="1.25.40.10">
    <property type="entry name" value="Tetratricopeptide repeat domain"/>
    <property type="match status" value="1"/>
</dbReference>
<evidence type="ECO:0008006" key="3">
    <source>
        <dbReference type="Google" id="ProtNLM"/>
    </source>
</evidence>
<evidence type="ECO:0000313" key="2">
    <source>
        <dbReference type="Proteomes" id="UP000233766"/>
    </source>
</evidence>
<dbReference type="InterPro" id="IPR011990">
    <property type="entry name" value="TPR-like_helical_dom_sf"/>
</dbReference>
<dbReference type="AlphaFoldDB" id="A0A2N3VHJ2"/>
<gene>
    <name evidence="1" type="ORF">ATK86_5501</name>
</gene>
<protein>
    <recommendedName>
        <fullName evidence="3">MalT-like TPR region domain-containing protein</fullName>
    </recommendedName>
</protein>
<comment type="caution">
    <text evidence="1">The sequence shown here is derived from an EMBL/GenBank/DDBJ whole genome shotgun (WGS) entry which is preliminary data.</text>
</comment>
<dbReference type="EMBL" id="PJMW01000002">
    <property type="protein sequence ID" value="PKV81055.1"/>
    <property type="molecule type" value="Genomic_DNA"/>
</dbReference>
<dbReference type="SUPFAM" id="SSF48452">
    <property type="entry name" value="TPR-like"/>
    <property type="match status" value="1"/>
</dbReference>
<organism evidence="1 2">
    <name type="scientific">Nocardia fluminea</name>
    <dbReference type="NCBI Taxonomy" id="134984"/>
    <lineage>
        <taxon>Bacteria</taxon>
        <taxon>Bacillati</taxon>
        <taxon>Actinomycetota</taxon>
        <taxon>Actinomycetes</taxon>
        <taxon>Mycobacteriales</taxon>
        <taxon>Nocardiaceae</taxon>
        <taxon>Nocardia</taxon>
    </lineage>
</organism>
<accession>A0A2N3VHJ2</accession>
<dbReference type="Proteomes" id="UP000233766">
    <property type="component" value="Unassembled WGS sequence"/>
</dbReference>
<proteinExistence type="predicted"/>
<sequence>MYTSAPRTVLERIIRNSDRSVREWCEVFNVCAGAHREKTSLSERTLRRWMAGDVSGSRAAGSRRIAEQVWKLGFEVLISVPGPTEAEETPESVSDTLDQELTMSTDESARWIRRPGGVEPVVLDQLHADVRKYAADYLHKPPIRLVPKLTQLRREVFDMIDERRPRPRELGELYLIAGQACALLAHACADLGRTHDADTHARTACFAADYAESPPLRAYVAWIQANIAYWGKDYHRAARYAQSGLVEMHDPSTRLRLASQLARAQAATGNHRDALAALDIAMSAIGDVHPQASEPGVMHFEPGKAHYYAAEVHLAIGGRAHAAEALEQADTALTVLSDHSPAEFAAAAHLDAARAHLGLGDAEAANARISTVLELPVELRTTPIVERVIHAGRDLRALAARTTVAAELTERIGLFTMYTARTAKTEE</sequence>